<dbReference type="RefSeq" id="WP_419191796.1">
    <property type="nucleotide sequence ID" value="NZ_CP036296.1"/>
</dbReference>
<organism evidence="3 4">
    <name type="scientific">Engelhardtia mirabilis</name>
    <dbReference type="NCBI Taxonomy" id="2528011"/>
    <lineage>
        <taxon>Bacteria</taxon>
        <taxon>Pseudomonadati</taxon>
        <taxon>Planctomycetota</taxon>
        <taxon>Planctomycetia</taxon>
        <taxon>Planctomycetia incertae sedis</taxon>
        <taxon>Engelhardtia</taxon>
    </lineage>
</organism>
<gene>
    <name evidence="3" type="ORF">Pla133_43070</name>
</gene>
<dbReference type="SUPFAM" id="SSF48695">
    <property type="entry name" value="Multiheme cytochromes"/>
    <property type="match status" value="1"/>
</dbReference>
<sequence precursor="true">MSRTCRIPSSVFLASAVGALAAILAFSSPQDAFGGVASRVEPDVAHFDGTQVVGPGECAECHEPETAVWLGSAHVSGGKVLTRSDEAKAIASALGVRRIKSDERCASCHFTLQAQEDGRFKAVSEVSCESCHGGAAGWVELHNDFGGTDSTAESETPEHRADRMRLCDEAGMHRPTEFVSLATRCYACHLISDSELVAAGHPIEDGLEFLAGSQGSVRHNFVRGAGVNAPASTEQRRVMFVAGQAVRLEMALRGLARDPGQGECADSLKAAVEAARGVLAAVAERSELPTVAAMLEASDLGPDAVAPALLHAADVVRKAALEFEHGQDGTGLAAIDPLLPIASDS</sequence>
<dbReference type="Gene3D" id="1.10.1130.10">
    <property type="entry name" value="Flavocytochrome C3, Chain A"/>
    <property type="match status" value="1"/>
</dbReference>
<dbReference type="InterPro" id="IPR023155">
    <property type="entry name" value="Cyt_c-552/4"/>
</dbReference>
<evidence type="ECO:0000313" key="4">
    <source>
        <dbReference type="Proteomes" id="UP000316921"/>
    </source>
</evidence>
<feature type="chain" id="PRO_5021815441" description="Cytochrome c-552/4 domain-containing protein" evidence="1">
    <location>
        <begin position="22"/>
        <end position="345"/>
    </location>
</feature>
<reference evidence="3 4" key="1">
    <citation type="submission" date="2019-02" db="EMBL/GenBank/DDBJ databases">
        <title>Deep-cultivation of Planctomycetes and their phenomic and genomic characterization uncovers novel biology.</title>
        <authorList>
            <person name="Wiegand S."/>
            <person name="Jogler M."/>
            <person name="Boedeker C."/>
            <person name="Pinto D."/>
            <person name="Vollmers J."/>
            <person name="Rivas-Marin E."/>
            <person name="Kohn T."/>
            <person name="Peeters S.H."/>
            <person name="Heuer A."/>
            <person name="Rast P."/>
            <person name="Oberbeckmann S."/>
            <person name="Bunk B."/>
            <person name="Jeske O."/>
            <person name="Meyerdierks A."/>
            <person name="Storesund J.E."/>
            <person name="Kallscheuer N."/>
            <person name="Luecker S."/>
            <person name="Lage O.M."/>
            <person name="Pohl T."/>
            <person name="Merkel B.J."/>
            <person name="Hornburger P."/>
            <person name="Mueller R.-W."/>
            <person name="Bruemmer F."/>
            <person name="Labrenz M."/>
            <person name="Spormann A.M."/>
            <person name="Op den Camp H."/>
            <person name="Overmann J."/>
            <person name="Amann R."/>
            <person name="Jetten M.S.M."/>
            <person name="Mascher T."/>
            <person name="Medema M.H."/>
            <person name="Devos D.P."/>
            <person name="Kaster A.-K."/>
            <person name="Ovreas L."/>
            <person name="Rohde M."/>
            <person name="Galperin M.Y."/>
            <person name="Jogler C."/>
        </authorList>
    </citation>
    <scope>NUCLEOTIDE SEQUENCE [LARGE SCALE GENOMIC DNA]</scope>
    <source>
        <strain evidence="3 4">Pla133</strain>
    </source>
</reference>
<dbReference type="InterPro" id="IPR036280">
    <property type="entry name" value="Multihaem_cyt_sf"/>
</dbReference>
<protein>
    <recommendedName>
        <fullName evidence="2">Cytochrome c-552/4 domain-containing protein</fullName>
    </recommendedName>
</protein>
<dbReference type="AlphaFoldDB" id="A0A518BQF4"/>
<evidence type="ECO:0000259" key="2">
    <source>
        <dbReference type="Pfam" id="PF13435"/>
    </source>
</evidence>
<feature type="domain" description="Cytochrome c-552/4" evidence="2">
    <location>
        <begin position="57"/>
        <end position="133"/>
    </location>
</feature>
<keyword evidence="4" id="KW-1185">Reference proteome</keyword>
<dbReference type="Proteomes" id="UP000316921">
    <property type="component" value="Chromosome"/>
</dbReference>
<dbReference type="EMBL" id="CP036287">
    <property type="protein sequence ID" value="QDU69190.1"/>
    <property type="molecule type" value="Genomic_DNA"/>
</dbReference>
<name>A0A518BQF4_9BACT</name>
<accession>A0A518BQF4</accession>
<keyword evidence="1" id="KW-0732">Signal</keyword>
<proteinExistence type="predicted"/>
<dbReference type="Pfam" id="PF13435">
    <property type="entry name" value="Cytochrome_C554"/>
    <property type="match status" value="1"/>
</dbReference>
<evidence type="ECO:0000256" key="1">
    <source>
        <dbReference type="SAM" id="SignalP"/>
    </source>
</evidence>
<evidence type="ECO:0000313" key="3">
    <source>
        <dbReference type="EMBL" id="QDU69190.1"/>
    </source>
</evidence>
<feature type="signal peptide" evidence="1">
    <location>
        <begin position="1"/>
        <end position="21"/>
    </location>
</feature>
<dbReference type="KEGG" id="pbap:Pla133_43070"/>